<reference evidence="3 4" key="1">
    <citation type="submission" date="2018-12" db="EMBL/GenBank/DDBJ databases">
        <authorList>
            <consortium name="Pathogen Informatics"/>
        </authorList>
    </citation>
    <scope>NUCLEOTIDE SEQUENCE [LARGE SCALE GENOMIC DNA]</scope>
    <source>
        <strain evidence="3 4">NCTC10207</strain>
    </source>
</reference>
<evidence type="ECO:0000313" key="4">
    <source>
        <dbReference type="Proteomes" id="UP000282386"/>
    </source>
</evidence>
<evidence type="ECO:0000256" key="2">
    <source>
        <dbReference type="SAM" id="Phobius"/>
    </source>
</evidence>
<feature type="region of interest" description="Disordered" evidence="1">
    <location>
        <begin position="47"/>
        <end position="66"/>
    </location>
</feature>
<protein>
    <submittedName>
        <fullName evidence="3">Uncharacterized protein</fullName>
    </submittedName>
</protein>
<accession>A0A7Z9A606</accession>
<name>A0A7Z9A606_9MICC</name>
<evidence type="ECO:0000313" key="3">
    <source>
        <dbReference type="EMBL" id="VEI24795.1"/>
    </source>
</evidence>
<keyword evidence="2" id="KW-0472">Membrane</keyword>
<organism evidence="3 4">
    <name type="scientific">Rothia aeria</name>
    <dbReference type="NCBI Taxonomy" id="172042"/>
    <lineage>
        <taxon>Bacteria</taxon>
        <taxon>Bacillati</taxon>
        <taxon>Actinomycetota</taxon>
        <taxon>Actinomycetes</taxon>
        <taxon>Micrococcales</taxon>
        <taxon>Micrococcaceae</taxon>
        <taxon>Rothia</taxon>
    </lineage>
</organism>
<feature type="region of interest" description="Disordered" evidence="1">
    <location>
        <begin position="1"/>
        <end position="25"/>
    </location>
</feature>
<keyword evidence="2" id="KW-0812">Transmembrane</keyword>
<keyword evidence="2" id="KW-1133">Transmembrane helix</keyword>
<dbReference type="Proteomes" id="UP000282386">
    <property type="component" value="Chromosome"/>
</dbReference>
<feature type="compositionally biased region" description="Polar residues" evidence="1">
    <location>
        <begin position="1"/>
        <end position="15"/>
    </location>
</feature>
<gene>
    <name evidence="3" type="ORF">NCTC10207_02261</name>
</gene>
<feature type="transmembrane region" description="Helical" evidence="2">
    <location>
        <begin position="112"/>
        <end position="137"/>
    </location>
</feature>
<dbReference type="EMBL" id="LR134479">
    <property type="protein sequence ID" value="VEI24795.1"/>
    <property type="molecule type" value="Genomic_DNA"/>
</dbReference>
<dbReference type="AlphaFoldDB" id="A0A7Z9A606"/>
<sequence length="170" mass="16864">MNNPPGFNTSKSSRPASFLTLGEPPLNTMSSRPSISVFATASVSVSGTPQSSRKREISSGPQFVSSSSTFPALVASVSTSSGFCTFLPASGVTSGCPALGRSGSCALTFGTALALAAAASMSGLTLVSISGLILVGLTSAGRLTSMSGFLVTSTSFGRLFGDATSLGLSC</sequence>
<proteinExistence type="predicted"/>
<evidence type="ECO:0000256" key="1">
    <source>
        <dbReference type="SAM" id="MobiDB-lite"/>
    </source>
</evidence>